<reference evidence="2 3" key="1">
    <citation type="submission" date="2018-06" db="EMBL/GenBank/DDBJ databases">
        <title>Extensive metabolic versatility and redundancy in microbially diverse, dynamic hydrothermal sediments.</title>
        <authorList>
            <person name="Dombrowski N."/>
            <person name="Teske A."/>
            <person name="Baker B.J."/>
        </authorList>
    </citation>
    <scope>NUCLEOTIDE SEQUENCE [LARGE SCALE GENOMIC DNA]</scope>
    <source>
        <strain evidence="2">B79_G16</strain>
    </source>
</reference>
<dbReference type="InterPro" id="IPR029063">
    <property type="entry name" value="SAM-dependent_MTases_sf"/>
</dbReference>
<dbReference type="AlphaFoldDB" id="A0A420ZDR6"/>
<evidence type="ECO:0000313" key="2">
    <source>
        <dbReference type="EMBL" id="RLC37806.1"/>
    </source>
</evidence>
<sequence>MGTTKRQLGQFFTTNADYILQGFERYVAGKDVTDPFAGGSDLLLWSQNHGAKTVRGFDCDKRYVDDRIIFKNDSINSPGSYKFVCTNPPYLHKNKADKLTKKLFFNGDHSVFEDLYQVSIFSMLGAEEGIVIIPLNFLCADNSRKIRNLFFEKFKIVKLNIFTEQVFHDTTYNVISFYFRRCKKTADVYTIPALVLPEHREISLTIEKRLGWKLGGEFLARVNGTNSKGVMRLTQDMIHEGPHQVLLSVQDLKQAAMCWVDSSTKKMLKQNILLLRAIDSKNSHKIRLEDIRQYGVDGLVGKSTSRNMAHIIFKEPLSINEQLELIDKFNSMLNKHRERYFSFFLTNYRDNNRKRISFDFTYKFINYLISSQRTLEGVMR</sequence>
<gene>
    <name evidence="2" type="ORF">DRH29_00085</name>
</gene>
<protein>
    <recommendedName>
        <fullName evidence="1">Type II methyltransferase M.TaqI-like domain-containing protein</fullName>
    </recommendedName>
</protein>
<dbReference type="Pfam" id="PF07669">
    <property type="entry name" value="Eco57I"/>
    <property type="match status" value="1"/>
</dbReference>
<dbReference type="GO" id="GO:0009007">
    <property type="term" value="F:site-specific DNA-methyltransferase (adenine-specific) activity"/>
    <property type="evidence" value="ECO:0007669"/>
    <property type="project" value="UniProtKB-EC"/>
</dbReference>
<dbReference type="GO" id="GO:0006304">
    <property type="term" value="P:DNA modification"/>
    <property type="evidence" value="ECO:0007669"/>
    <property type="project" value="InterPro"/>
</dbReference>
<dbReference type="InterPro" id="IPR011639">
    <property type="entry name" value="MethylTrfase_TaqI-like_dom"/>
</dbReference>
<accession>A0A420ZDR6</accession>
<dbReference type="EMBL" id="QMNG01000001">
    <property type="protein sequence ID" value="RLC37806.1"/>
    <property type="molecule type" value="Genomic_DNA"/>
</dbReference>
<dbReference type="Proteomes" id="UP000281261">
    <property type="component" value="Unassembled WGS sequence"/>
</dbReference>
<dbReference type="Gene3D" id="3.40.50.150">
    <property type="entry name" value="Vaccinia Virus protein VP39"/>
    <property type="match status" value="1"/>
</dbReference>
<dbReference type="SUPFAM" id="SSF53335">
    <property type="entry name" value="S-adenosyl-L-methionine-dependent methyltransferases"/>
    <property type="match status" value="1"/>
</dbReference>
<feature type="domain" description="Type II methyltransferase M.TaqI-like" evidence="1">
    <location>
        <begin position="73"/>
        <end position="167"/>
    </location>
</feature>
<evidence type="ECO:0000313" key="3">
    <source>
        <dbReference type="Proteomes" id="UP000281261"/>
    </source>
</evidence>
<comment type="caution">
    <text evidence="2">The sequence shown here is derived from an EMBL/GenBank/DDBJ whole genome shotgun (WGS) entry which is preliminary data.</text>
</comment>
<name>A0A420ZDR6_UNCK3</name>
<proteinExistence type="predicted"/>
<organism evidence="2 3">
    <name type="scientific">candidate division Kazan bacterium</name>
    <dbReference type="NCBI Taxonomy" id="2202143"/>
    <lineage>
        <taxon>Bacteria</taxon>
        <taxon>Bacteria division Kazan-3B-28</taxon>
    </lineage>
</organism>
<evidence type="ECO:0000259" key="1">
    <source>
        <dbReference type="Pfam" id="PF07669"/>
    </source>
</evidence>